<proteinExistence type="predicted"/>
<name>A0AAP0QEU2_9ROSI</name>
<sequence length="89" mass="10210">MANNIGTAAMEAQEEQQVQISDDDEILDVEDDSSFDSIFSWRPRPPSSLSTEKEEEIEKNLKTYSYKYEAEDQDTLMFSMRGSDKGGRF</sequence>
<organism evidence="1 2">
    <name type="scientific">Citrus x changshan-huyou</name>
    <dbReference type="NCBI Taxonomy" id="2935761"/>
    <lineage>
        <taxon>Eukaryota</taxon>
        <taxon>Viridiplantae</taxon>
        <taxon>Streptophyta</taxon>
        <taxon>Embryophyta</taxon>
        <taxon>Tracheophyta</taxon>
        <taxon>Spermatophyta</taxon>
        <taxon>Magnoliopsida</taxon>
        <taxon>eudicotyledons</taxon>
        <taxon>Gunneridae</taxon>
        <taxon>Pentapetalae</taxon>
        <taxon>rosids</taxon>
        <taxon>malvids</taxon>
        <taxon>Sapindales</taxon>
        <taxon>Rutaceae</taxon>
        <taxon>Aurantioideae</taxon>
        <taxon>Citrus</taxon>
    </lineage>
</organism>
<gene>
    <name evidence="1" type="ORF">WN944_019113</name>
</gene>
<comment type="caution">
    <text evidence="1">The sequence shown here is derived from an EMBL/GenBank/DDBJ whole genome shotgun (WGS) entry which is preliminary data.</text>
</comment>
<protein>
    <submittedName>
        <fullName evidence="1">Uncharacterized protein</fullName>
    </submittedName>
</protein>
<keyword evidence="2" id="KW-1185">Reference proteome</keyword>
<evidence type="ECO:0000313" key="1">
    <source>
        <dbReference type="EMBL" id="KAK9187715.1"/>
    </source>
</evidence>
<dbReference type="Proteomes" id="UP001428341">
    <property type="component" value="Unassembled WGS sequence"/>
</dbReference>
<dbReference type="AlphaFoldDB" id="A0AAP0QEU2"/>
<accession>A0AAP0QEU2</accession>
<dbReference type="EMBL" id="JBCGBO010000007">
    <property type="protein sequence ID" value="KAK9187715.1"/>
    <property type="molecule type" value="Genomic_DNA"/>
</dbReference>
<evidence type="ECO:0000313" key="2">
    <source>
        <dbReference type="Proteomes" id="UP001428341"/>
    </source>
</evidence>
<reference evidence="1 2" key="1">
    <citation type="submission" date="2024-05" db="EMBL/GenBank/DDBJ databases">
        <title>Haplotype-resolved chromosome-level genome assembly of Huyou (Citrus changshanensis).</title>
        <authorList>
            <person name="Miao C."/>
            <person name="Chen W."/>
            <person name="Wu Y."/>
            <person name="Wang L."/>
            <person name="Zhao S."/>
            <person name="Grierson D."/>
            <person name="Xu C."/>
            <person name="Chen K."/>
        </authorList>
    </citation>
    <scope>NUCLEOTIDE SEQUENCE [LARGE SCALE GENOMIC DNA]</scope>
    <source>
        <strain evidence="1">01-14</strain>
        <tissue evidence="1">Leaf</tissue>
    </source>
</reference>